<feature type="region of interest" description="Disordered" evidence="1">
    <location>
        <begin position="1"/>
        <end position="99"/>
    </location>
</feature>
<feature type="compositionally biased region" description="Polar residues" evidence="1">
    <location>
        <begin position="31"/>
        <end position="47"/>
    </location>
</feature>
<protein>
    <submittedName>
        <fullName evidence="2">Uncharacterized protein</fullName>
    </submittedName>
</protein>
<reference evidence="3" key="1">
    <citation type="journal article" date="2014" name="Proc. Natl. Acad. Sci. U.S.A.">
        <title>Extensive sampling of basidiomycete genomes demonstrates inadequacy of the white-rot/brown-rot paradigm for wood decay fungi.</title>
        <authorList>
            <person name="Riley R."/>
            <person name="Salamov A.A."/>
            <person name="Brown D.W."/>
            <person name="Nagy L.G."/>
            <person name="Floudas D."/>
            <person name="Held B.W."/>
            <person name="Levasseur A."/>
            <person name="Lombard V."/>
            <person name="Morin E."/>
            <person name="Otillar R."/>
            <person name="Lindquist E.A."/>
            <person name="Sun H."/>
            <person name="LaButti K.M."/>
            <person name="Schmutz J."/>
            <person name="Jabbour D."/>
            <person name="Luo H."/>
            <person name="Baker S.E."/>
            <person name="Pisabarro A.G."/>
            <person name="Walton J.D."/>
            <person name="Blanchette R.A."/>
            <person name="Henrissat B."/>
            <person name="Martin F."/>
            <person name="Cullen D."/>
            <person name="Hibbett D.S."/>
            <person name="Grigoriev I.V."/>
        </authorList>
    </citation>
    <scope>NUCLEOTIDE SEQUENCE [LARGE SCALE GENOMIC DNA]</scope>
    <source>
        <strain evidence="3">FD-172 SS1</strain>
    </source>
</reference>
<evidence type="ECO:0000313" key="2">
    <source>
        <dbReference type="EMBL" id="KDQ08675.1"/>
    </source>
</evidence>
<proteinExistence type="predicted"/>
<gene>
    <name evidence="2" type="ORF">BOTBODRAFT_179609</name>
</gene>
<feature type="compositionally biased region" description="Low complexity" evidence="1">
    <location>
        <begin position="70"/>
        <end position="90"/>
    </location>
</feature>
<sequence>MDPTSPPQTPQGRDAASAREASRNQHRRARTLSSPPHLQLPNANINTGPRLPMLFGGQPPATQPAPSHVQPSQRPSSASQPVLPLMTLSQLPPPLPSLSPYDGVEQVRLLREHAEQA</sequence>
<dbReference type="HOGENOM" id="CLU_2084482_0_0_1"/>
<evidence type="ECO:0000313" key="3">
    <source>
        <dbReference type="Proteomes" id="UP000027195"/>
    </source>
</evidence>
<dbReference type="EMBL" id="KL198087">
    <property type="protein sequence ID" value="KDQ08675.1"/>
    <property type="molecule type" value="Genomic_DNA"/>
</dbReference>
<dbReference type="Proteomes" id="UP000027195">
    <property type="component" value="Unassembled WGS sequence"/>
</dbReference>
<dbReference type="InParanoid" id="A0A067M1T9"/>
<name>A0A067M1T9_BOTB1</name>
<organism evidence="2 3">
    <name type="scientific">Botryobasidium botryosum (strain FD-172 SS1)</name>
    <dbReference type="NCBI Taxonomy" id="930990"/>
    <lineage>
        <taxon>Eukaryota</taxon>
        <taxon>Fungi</taxon>
        <taxon>Dikarya</taxon>
        <taxon>Basidiomycota</taxon>
        <taxon>Agaricomycotina</taxon>
        <taxon>Agaricomycetes</taxon>
        <taxon>Cantharellales</taxon>
        <taxon>Botryobasidiaceae</taxon>
        <taxon>Botryobasidium</taxon>
    </lineage>
</organism>
<evidence type="ECO:0000256" key="1">
    <source>
        <dbReference type="SAM" id="MobiDB-lite"/>
    </source>
</evidence>
<accession>A0A067M1T9</accession>
<keyword evidence="3" id="KW-1185">Reference proteome</keyword>
<dbReference type="AlphaFoldDB" id="A0A067M1T9"/>